<keyword evidence="5 7" id="KW-1133">Transmembrane helix</keyword>
<feature type="transmembrane region" description="Helical" evidence="7">
    <location>
        <begin position="120"/>
        <end position="141"/>
    </location>
</feature>
<protein>
    <submittedName>
        <fullName evidence="9">ABC transporter permease</fullName>
    </submittedName>
</protein>
<evidence type="ECO:0000256" key="5">
    <source>
        <dbReference type="ARBA" id="ARBA00022989"/>
    </source>
</evidence>
<comment type="subcellular location">
    <subcellularLocation>
        <location evidence="1 7">Cell membrane</location>
        <topology evidence="1 7">Multi-pass membrane protein</topology>
    </subcellularLocation>
</comment>
<dbReference type="RefSeq" id="WP_344613730.1">
    <property type="nucleotide sequence ID" value="NZ_BAAARV010000027.1"/>
</dbReference>
<dbReference type="Pfam" id="PF00528">
    <property type="entry name" value="BPD_transp_1"/>
    <property type="match status" value="1"/>
</dbReference>
<evidence type="ECO:0000256" key="3">
    <source>
        <dbReference type="ARBA" id="ARBA00022475"/>
    </source>
</evidence>
<evidence type="ECO:0000256" key="2">
    <source>
        <dbReference type="ARBA" id="ARBA00022448"/>
    </source>
</evidence>
<dbReference type="InterPro" id="IPR035906">
    <property type="entry name" value="MetI-like_sf"/>
</dbReference>
<keyword evidence="2 7" id="KW-0813">Transport</keyword>
<dbReference type="Proteomes" id="UP001501444">
    <property type="component" value="Unassembled WGS sequence"/>
</dbReference>
<keyword evidence="10" id="KW-1185">Reference proteome</keyword>
<dbReference type="PANTHER" id="PTHR43386:SF1">
    <property type="entry name" value="D,D-DIPEPTIDE TRANSPORT SYSTEM PERMEASE PROTEIN DDPC-RELATED"/>
    <property type="match status" value="1"/>
</dbReference>
<reference evidence="10" key="1">
    <citation type="journal article" date="2019" name="Int. J. Syst. Evol. Microbiol.">
        <title>The Global Catalogue of Microorganisms (GCM) 10K type strain sequencing project: providing services to taxonomists for standard genome sequencing and annotation.</title>
        <authorList>
            <consortium name="The Broad Institute Genomics Platform"/>
            <consortium name="The Broad Institute Genome Sequencing Center for Infectious Disease"/>
            <person name="Wu L."/>
            <person name="Ma J."/>
        </authorList>
    </citation>
    <scope>NUCLEOTIDE SEQUENCE [LARGE SCALE GENOMIC DNA]</scope>
    <source>
        <strain evidence="10">JCM 3272</strain>
    </source>
</reference>
<evidence type="ECO:0000313" key="9">
    <source>
        <dbReference type="EMBL" id="GAA2348877.1"/>
    </source>
</evidence>
<dbReference type="PANTHER" id="PTHR43386">
    <property type="entry name" value="OLIGOPEPTIDE TRANSPORT SYSTEM PERMEASE PROTEIN APPC"/>
    <property type="match status" value="1"/>
</dbReference>
<dbReference type="EMBL" id="BAAARV010000027">
    <property type="protein sequence ID" value="GAA2348877.1"/>
    <property type="molecule type" value="Genomic_DNA"/>
</dbReference>
<feature type="transmembrane region" description="Helical" evidence="7">
    <location>
        <begin position="198"/>
        <end position="223"/>
    </location>
</feature>
<keyword evidence="6 7" id="KW-0472">Membrane</keyword>
<dbReference type="PROSITE" id="PS50928">
    <property type="entry name" value="ABC_TM1"/>
    <property type="match status" value="1"/>
</dbReference>
<sequence length="281" mass="29584">MTETTTTTPPARRWRRHVAGTPGIVIGGGVLVLMILAAYLLPLPFSPTKPDPTATLQAPGGAHWLGTDLNGFDVFSRMIAAGRRDLPLALGGAVISLVVGAVIGLLISRKGKFGERAMRVLDAFQSFPLIVLSVTIVSFSGNAIQNVIYAIVIINVPRFIRLVRSEALALRESRYIEAAHAIGAGPTRVMFRHMLPNVLDVCLVQVSLAAANAVIVIAALNFLGVGVSPPTPTWGSMIQAGAGGIALGNWWLVAAPGVAVFVAVAALNLLADGIQRRFSDE</sequence>
<dbReference type="InterPro" id="IPR000515">
    <property type="entry name" value="MetI-like"/>
</dbReference>
<name>A0ABP5TBC9_9ACTN</name>
<dbReference type="SUPFAM" id="SSF161098">
    <property type="entry name" value="MetI-like"/>
    <property type="match status" value="1"/>
</dbReference>
<evidence type="ECO:0000313" key="10">
    <source>
        <dbReference type="Proteomes" id="UP001501444"/>
    </source>
</evidence>
<keyword evidence="4 7" id="KW-0812">Transmembrane</keyword>
<proteinExistence type="inferred from homology"/>
<dbReference type="CDD" id="cd06261">
    <property type="entry name" value="TM_PBP2"/>
    <property type="match status" value="1"/>
</dbReference>
<evidence type="ECO:0000256" key="4">
    <source>
        <dbReference type="ARBA" id="ARBA00022692"/>
    </source>
</evidence>
<comment type="caution">
    <text evidence="9">The sequence shown here is derived from an EMBL/GenBank/DDBJ whole genome shotgun (WGS) entry which is preliminary data.</text>
</comment>
<organism evidence="9 10">
    <name type="scientific">Dactylosporangium salmoneum</name>
    <dbReference type="NCBI Taxonomy" id="53361"/>
    <lineage>
        <taxon>Bacteria</taxon>
        <taxon>Bacillati</taxon>
        <taxon>Actinomycetota</taxon>
        <taxon>Actinomycetes</taxon>
        <taxon>Micromonosporales</taxon>
        <taxon>Micromonosporaceae</taxon>
        <taxon>Dactylosporangium</taxon>
    </lineage>
</organism>
<dbReference type="Gene3D" id="1.10.3720.10">
    <property type="entry name" value="MetI-like"/>
    <property type="match status" value="1"/>
</dbReference>
<gene>
    <name evidence="9" type="ORF">GCM10010170_037790</name>
</gene>
<feature type="transmembrane region" description="Helical" evidence="7">
    <location>
        <begin position="21"/>
        <end position="41"/>
    </location>
</feature>
<feature type="domain" description="ABC transmembrane type-1" evidence="8">
    <location>
        <begin position="82"/>
        <end position="271"/>
    </location>
</feature>
<evidence type="ECO:0000256" key="1">
    <source>
        <dbReference type="ARBA" id="ARBA00004651"/>
    </source>
</evidence>
<evidence type="ECO:0000259" key="8">
    <source>
        <dbReference type="PROSITE" id="PS50928"/>
    </source>
</evidence>
<feature type="transmembrane region" description="Helical" evidence="7">
    <location>
        <begin position="250"/>
        <end position="271"/>
    </location>
</feature>
<evidence type="ECO:0000256" key="7">
    <source>
        <dbReference type="RuleBase" id="RU363032"/>
    </source>
</evidence>
<feature type="transmembrane region" description="Helical" evidence="7">
    <location>
        <begin position="86"/>
        <end position="108"/>
    </location>
</feature>
<evidence type="ECO:0000256" key="6">
    <source>
        <dbReference type="ARBA" id="ARBA00023136"/>
    </source>
</evidence>
<dbReference type="InterPro" id="IPR050366">
    <property type="entry name" value="BP-dependent_transpt_permease"/>
</dbReference>
<accession>A0ABP5TBC9</accession>
<comment type="similarity">
    <text evidence="7">Belongs to the binding-protein-dependent transport system permease family.</text>
</comment>
<keyword evidence="3" id="KW-1003">Cell membrane</keyword>